<evidence type="ECO:0000313" key="7">
    <source>
        <dbReference type="EMBL" id="WCE70349.1"/>
    </source>
</evidence>
<dbReference type="GO" id="GO:0071555">
    <property type="term" value="P:cell wall organization"/>
    <property type="evidence" value="ECO:0007669"/>
    <property type="project" value="UniProtKB-KW"/>
</dbReference>
<protein>
    <recommendedName>
        <fullName evidence="2">peptidoglycan lytic exotransglycosylase</fullName>
        <ecNumber evidence="2">4.2.2.n1</ecNumber>
    </recommendedName>
    <alternativeName>
        <fullName evidence="5">Murein hydrolase A</fullName>
    </alternativeName>
</protein>
<dbReference type="InterPro" id="IPR010611">
    <property type="entry name" value="3D_dom"/>
</dbReference>
<dbReference type="Gene3D" id="2.40.40.10">
    <property type="entry name" value="RlpA-like domain"/>
    <property type="match status" value="2"/>
</dbReference>
<name>A0AAX3LNR9_9RHOB</name>
<dbReference type="RefSeq" id="WP_271688642.1">
    <property type="nucleotide sequence ID" value="NZ_CP116423.1"/>
</dbReference>
<gene>
    <name evidence="7" type="ORF">PL336_00415</name>
</gene>
<accession>A0AAX3LNR9</accession>
<reference evidence="7" key="1">
    <citation type="submission" date="2023-01" db="EMBL/GenBank/DDBJ databases">
        <title>Comparative genomic analysis of cold water coral derived Sulfitobacter faviae: insights into their metabolism and habitat adaptation.</title>
        <authorList>
            <person name="Guo Y."/>
            <person name="Lin S."/>
            <person name="Huang Z."/>
            <person name="Tang K."/>
            <person name="Wang X."/>
        </authorList>
    </citation>
    <scope>NUCLEOTIDE SEQUENCE</scope>
    <source>
        <strain evidence="7">SCSIO W_1865</strain>
    </source>
</reference>
<dbReference type="Pfam" id="PF03562">
    <property type="entry name" value="MltA"/>
    <property type="match status" value="1"/>
</dbReference>
<keyword evidence="4" id="KW-0961">Cell wall biogenesis/degradation</keyword>
<sequence>MNTPSAAEVHYTVMDFDQLEGWAKDDHAAAFEVFTSTCGDMKDVDWRALCKLAKDGPDPRQFFELFFRPVLMEDGKDALFTGYFEPELDGDLYPSARFQYPIYAMPPEAEQIRPWLTRREILDGDVMRDRGLEIAWVDDPVELFFLQIQGSGRIRLPDGSYLRVGYRGANGHDYRSVGVELVRRGVYEAHQVSADVIKNWVRRNPEDGRELLYHNPSYVFFREVSRVPADKGPLGAMNRSITAMRSIAVDPSHVPLGAPVWIEKDGKEPLRRLMVAQDTGSAIKGAQRADVFFGTGDKAGRAAGRLRDPGRMVVLMPIQRAYAFLPESAI</sequence>
<dbReference type="GO" id="GO:0019867">
    <property type="term" value="C:outer membrane"/>
    <property type="evidence" value="ECO:0007669"/>
    <property type="project" value="InterPro"/>
</dbReference>
<dbReference type="InterPro" id="IPR036908">
    <property type="entry name" value="RlpA-like_sf"/>
</dbReference>
<organism evidence="7 8">
    <name type="scientific">Sulfitobacter faviae</name>
    <dbReference type="NCBI Taxonomy" id="1775881"/>
    <lineage>
        <taxon>Bacteria</taxon>
        <taxon>Pseudomonadati</taxon>
        <taxon>Pseudomonadota</taxon>
        <taxon>Alphaproteobacteria</taxon>
        <taxon>Rhodobacterales</taxon>
        <taxon>Roseobacteraceae</taxon>
        <taxon>Sulfitobacter</taxon>
    </lineage>
</organism>
<proteinExistence type="predicted"/>
<dbReference type="Proteomes" id="UP001210770">
    <property type="component" value="Chromosome"/>
</dbReference>
<comment type="catalytic activity">
    <reaction evidence="1">
        <text>Exolytic cleavage of the (1-&gt;4)-beta-glycosidic linkage between N-acetylmuramic acid (MurNAc) and N-acetylglucosamine (GlcNAc) residues in peptidoglycan, from either the reducing or the non-reducing ends of the peptidoglycan chains, with concomitant formation of a 1,6-anhydrobond in the MurNAc residue.</text>
        <dbReference type="EC" id="4.2.2.n1"/>
    </reaction>
</comment>
<dbReference type="SMART" id="SM00925">
    <property type="entry name" value="MltA"/>
    <property type="match status" value="1"/>
</dbReference>
<dbReference type="PIRSF" id="PIRSF019422">
    <property type="entry name" value="MltA"/>
    <property type="match status" value="1"/>
</dbReference>
<dbReference type="CDD" id="cd14668">
    <property type="entry name" value="mlta_B"/>
    <property type="match status" value="1"/>
</dbReference>
<dbReference type="PANTHER" id="PTHR30124:SF0">
    <property type="entry name" value="MEMBRANE-BOUND LYTIC MUREIN TRANSGLYCOSYLASE A"/>
    <property type="match status" value="1"/>
</dbReference>
<keyword evidence="3" id="KW-0456">Lyase</keyword>
<dbReference type="InterPro" id="IPR026044">
    <property type="entry name" value="MltA"/>
</dbReference>
<evidence type="ECO:0000256" key="3">
    <source>
        <dbReference type="ARBA" id="ARBA00023239"/>
    </source>
</evidence>
<evidence type="ECO:0000256" key="2">
    <source>
        <dbReference type="ARBA" id="ARBA00012587"/>
    </source>
</evidence>
<dbReference type="EMBL" id="CP116423">
    <property type="protein sequence ID" value="WCE70349.1"/>
    <property type="molecule type" value="Genomic_DNA"/>
</dbReference>
<dbReference type="InterPro" id="IPR005300">
    <property type="entry name" value="MltA_B"/>
</dbReference>
<dbReference type="EC" id="4.2.2.n1" evidence="2"/>
<dbReference type="GO" id="GO:0004553">
    <property type="term" value="F:hydrolase activity, hydrolyzing O-glycosyl compounds"/>
    <property type="evidence" value="ECO:0007669"/>
    <property type="project" value="InterPro"/>
</dbReference>
<evidence type="ECO:0000256" key="4">
    <source>
        <dbReference type="ARBA" id="ARBA00023316"/>
    </source>
</evidence>
<dbReference type="CDD" id="cd14485">
    <property type="entry name" value="mltA_like_LT_A"/>
    <property type="match status" value="1"/>
</dbReference>
<evidence type="ECO:0000256" key="5">
    <source>
        <dbReference type="ARBA" id="ARBA00030918"/>
    </source>
</evidence>
<dbReference type="Gene3D" id="2.40.240.50">
    <property type="entry name" value="Barwin-like endoglucanases"/>
    <property type="match status" value="1"/>
</dbReference>
<feature type="domain" description="Lytic transglycosylase MltA" evidence="6">
    <location>
        <begin position="87"/>
        <end position="222"/>
    </location>
</feature>
<dbReference type="GO" id="GO:0009254">
    <property type="term" value="P:peptidoglycan turnover"/>
    <property type="evidence" value="ECO:0007669"/>
    <property type="project" value="InterPro"/>
</dbReference>
<dbReference type="SUPFAM" id="SSF50685">
    <property type="entry name" value="Barwin-like endoglucanases"/>
    <property type="match status" value="1"/>
</dbReference>
<evidence type="ECO:0000259" key="6">
    <source>
        <dbReference type="SMART" id="SM00925"/>
    </source>
</evidence>
<dbReference type="PANTHER" id="PTHR30124">
    <property type="entry name" value="MEMBRANE-BOUND LYTIC MUREIN TRANSGLYCOSYLASE A"/>
    <property type="match status" value="1"/>
</dbReference>
<dbReference type="GO" id="GO:0009253">
    <property type="term" value="P:peptidoglycan catabolic process"/>
    <property type="evidence" value="ECO:0007669"/>
    <property type="project" value="TreeGrafter"/>
</dbReference>
<dbReference type="GO" id="GO:0008933">
    <property type="term" value="F:peptidoglycan lytic transglycosylase activity"/>
    <property type="evidence" value="ECO:0007669"/>
    <property type="project" value="TreeGrafter"/>
</dbReference>
<evidence type="ECO:0000313" key="8">
    <source>
        <dbReference type="Proteomes" id="UP001210770"/>
    </source>
</evidence>
<dbReference type="AlphaFoldDB" id="A0AAX3LNR9"/>
<evidence type="ECO:0000256" key="1">
    <source>
        <dbReference type="ARBA" id="ARBA00001420"/>
    </source>
</evidence>
<dbReference type="Pfam" id="PF06725">
    <property type="entry name" value="3D"/>
    <property type="match status" value="1"/>
</dbReference>